<reference evidence="2" key="1">
    <citation type="submission" date="2021-05" db="EMBL/GenBank/DDBJ databases">
        <title>Whole genome sequence of Curtobacterium flaccumfaciens pv. flaccumfaciens strain CFBP 3417.</title>
        <authorList>
            <person name="Osdaghi E."/>
            <person name="Taghouti G."/>
            <person name="Portier P."/>
            <person name="Fazliarab A."/>
            <person name="Taghavi S.M."/>
            <person name="Briand M."/>
            <person name="Le-Saux M."/>
            <person name="Jacques M.-A."/>
        </authorList>
    </citation>
    <scope>NUCLEOTIDE SEQUENCE</scope>
    <source>
        <strain evidence="2">CFBP 3417</strain>
    </source>
</reference>
<feature type="transmembrane region" description="Helical" evidence="1">
    <location>
        <begin position="62"/>
        <end position="84"/>
    </location>
</feature>
<proteinExistence type="predicted"/>
<gene>
    <name evidence="2" type="ORF">KK103_08550</name>
</gene>
<comment type="caution">
    <text evidence="2">The sequence shown here is derived from an EMBL/GenBank/DDBJ whole genome shotgun (WGS) entry which is preliminary data.</text>
</comment>
<feature type="transmembrane region" description="Helical" evidence="1">
    <location>
        <begin position="21"/>
        <end position="50"/>
    </location>
</feature>
<dbReference type="Proteomes" id="UP000709437">
    <property type="component" value="Unassembled WGS sequence"/>
</dbReference>
<sequence length="138" mass="14308">MTTAWSGGRRSRDRRPRPRGVWIAGGTGVFLVLAIAVGGFLPLVGFLGGVTATTAGLVPFPFVRVTLIALLGAVVVLALLLLALTRRHTATATTAVVLAVLVSVAVTLVPVVLVAVGSADRAGDVWPIVTELWNRFTG</sequence>
<name>A0A9Q2ZPY2_9MICO</name>
<dbReference type="AlphaFoldDB" id="A0A9Q2ZPY2"/>
<evidence type="ECO:0000313" key="3">
    <source>
        <dbReference type="Proteomes" id="UP000709437"/>
    </source>
</evidence>
<feature type="transmembrane region" description="Helical" evidence="1">
    <location>
        <begin position="96"/>
        <end position="116"/>
    </location>
</feature>
<protein>
    <submittedName>
        <fullName evidence="2">MFS transporter permease</fullName>
    </submittedName>
</protein>
<keyword evidence="1" id="KW-1133">Transmembrane helix</keyword>
<keyword evidence="1" id="KW-0812">Transmembrane</keyword>
<evidence type="ECO:0000313" key="2">
    <source>
        <dbReference type="EMBL" id="MBT1541807.1"/>
    </source>
</evidence>
<organism evidence="2 3">
    <name type="scientific">Curtobacterium flaccumfaciens pv. flaccumfaciens</name>
    <dbReference type="NCBI Taxonomy" id="138532"/>
    <lineage>
        <taxon>Bacteria</taxon>
        <taxon>Bacillati</taxon>
        <taxon>Actinomycetota</taxon>
        <taxon>Actinomycetes</taxon>
        <taxon>Micrococcales</taxon>
        <taxon>Microbacteriaceae</taxon>
        <taxon>Curtobacterium</taxon>
    </lineage>
</organism>
<dbReference type="EMBL" id="JAHEWX010000008">
    <property type="protein sequence ID" value="MBT1541807.1"/>
    <property type="molecule type" value="Genomic_DNA"/>
</dbReference>
<accession>A0A9Q2ZPY2</accession>
<dbReference type="RefSeq" id="WP_214519520.1">
    <property type="nucleotide sequence ID" value="NZ_JAHEWX010000008.1"/>
</dbReference>
<keyword evidence="1" id="KW-0472">Membrane</keyword>
<evidence type="ECO:0000256" key="1">
    <source>
        <dbReference type="SAM" id="Phobius"/>
    </source>
</evidence>